<reference evidence="6 7" key="1">
    <citation type="submission" date="2023-10" db="EMBL/GenBank/DDBJ databases">
        <title>Chromosome-scale genome assembly provides insights into flower coloration mechanisms of Canna indica.</title>
        <authorList>
            <person name="Li C."/>
        </authorList>
    </citation>
    <scope>NUCLEOTIDE SEQUENCE [LARGE SCALE GENOMIC DNA]</scope>
    <source>
        <tissue evidence="6">Flower</tissue>
    </source>
</reference>
<dbReference type="Gene3D" id="1.10.10.60">
    <property type="entry name" value="Homeodomain-like"/>
    <property type="match status" value="1"/>
</dbReference>
<evidence type="ECO:0000256" key="3">
    <source>
        <dbReference type="ARBA" id="ARBA00023242"/>
    </source>
</evidence>
<evidence type="ECO:0000256" key="1">
    <source>
        <dbReference type="ARBA" id="ARBA00004123"/>
    </source>
</evidence>
<evidence type="ECO:0000313" key="7">
    <source>
        <dbReference type="Proteomes" id="UP001327560"/>
    </source>
</evidence>
<dbReference type="GO" id="GO:0003677">
    <property type="term" value="F:DNA binding"/>
    <property type="evidence" value="ECO:0007669"/>
    <property type="project" value="UniProtKB-KW"/>
</dbReference>
<feature type="domain" description="Myb-like" evidence="4">
    <location>
        <begin position="13"/>
        <end position="58"/>
    </location>
</feature>
<evidence type="ECO:0000256" key="2">
    <source>
        <dbReference type="ARBA" id="ARBA00023125"/>
    </source>
</evidence>
<dbReference type="CDD" id="cd00167">
    <property type="entry name" value="SANT"/>
    <property type="match status" value="1"/>
</dbReference>
<dbReference type="PROSITE" id="PS51294">
    <property type="entry name" value="HTH_MYB"/>
    <property type="match status" value="1"/>
</dbReference>
<dbReference type="GO" id="GO:0005634">
    <property type="term" value="C:nucleus"/>
    <property type="evidence" value="ECO:0007669"/>
    <property type="project" value="UniProtKB-SubCell"/>
</dbReference>
<organism evidence="6 7">
    <name type="scientific">Canna indica</name>
    <name type="common">Indian-shot</name>
    <dbReference type="NCBI Taxonomy" id="4628"/>
    <lineage>
        <taxon>Eukaryota</taxon>
        <taxon>Viridiplantae</taxon>
        <taxon>Streptophyta</taxon>
        <taxon>Embryophyta</taxon>
        <taxon>Tracheophyta</taxon>
        <taxon>Spermatophyta</taxon>
        <taxon>Magnoliopsida</taxon>
        <taxon>Liliopsida</taxon>
        <taxon>Zingiberales</taxon>
        <taxon>Cannaceae</taxon>
        <taxon>Canna</taxon>
    </lineage>
</organism>
<dbReference type="InterPro" id="IPR015495">
    <property type="entry name" value="Myb_TF_plants"/>
</dbReference>
<gene>
    <name evidence="6" type="ORF">Cni_G25429</name>
</gene>
<name>A0AAQ3QL18_9LILI</name>
<comment type="subcellular location">
    <subcellularLocation>
        <location evidence="1">Nucleus</location>
    </subcellularLocation>
</comment>
<keyword evidence="3" id="KW-0539">Nucleus</keyword>
<dbReference type="Pfam" id="PF00249">
    <property type="entry name" value="Myb_DNA-binding"/>
    <property type="match status" value="1"/>
</dbReference>
<keyword evidence="7" id="KW-1185">Reference proteome</keyword>
<feature type="domain" description="HTH myb-type" evidence="5">
    <location>
        <begin position="17"/>
        <end position="58"/>
    </location>
</feature>
<dbReference type="InterPro" id="IPR009057">
    <property type="entry name" value="Homeodomain-like_sf"/>
</dbReference>
<evidence type="ECO:0000259" key="5">
    <source>
        <dbReference type="PROSITE" id="PS51294"/>
    </source>
</evidence>
<dbReference type="InterPro" id="IPR001005">
    <property type="entry name" value="SANT/Myb"/>
</dbReference>
<protein>
    <submittedName>
        <fullName evidence="6">Transcription factor WER-like</fullName>
    </submittedName>
</protein>
<dbReference type="SUPFAM" id="SSF46689">
    <property type="entry name" value="Homeodomain-like"/>
    <property type="match status" value="1"/>
</dbReference>
<proteinExistence type="predicted"/>
<dbReference type="PANTHER" id="PTHR47999:SF127">
    <property type="entry name" value="TRANSCRIPTION FACTOR MYB8-RELATED"/>
    <property type="match status" value="1"/>
</dbReference>
<dbReference type="InterPro" id="IPR017930">
    <property type="entry name" value="Myb_dom"/>
</dbReference>
<evidence type="ECO:0000259" key="4">
    <source>
        <dbReference type="PROSITE" id="PS50090"/>
    </source>
</evidence>
<dbReference type="PANTHER" id="PTHR47999">
    <property type="entry name" value="TRANSCRIPTION FACTOR MYB8-RELATED-RELATED"/>
    <property type="match status" value="1"/>
</dbReference>
<keyword evidence="2" id="KW-0238">DNA-binding</keyword>
<accession>A0AAQ3QL18</accession>
<dbReference type="EMBL" id="CP136897">
    <property type="protein sequence ID" value="WOL16641.1"/>
    <property type="molecule type" value="Genomic_DNA"/>
</dbReference>
<evidence type="ECO:0000313" key="6">
    <source>
        <dbReference type="EMBL" id="WOL16641.1"/>
    </source>
</evidence>
<dbReference type="Proteomes" id="UP001327560">
    <property type="component" value="Chromosome 8"/>
</dbReference>
<sequence>MARKTEGGKKGWKLVMKRGAWTAEEDKKLVDYVLLHGDKNWRSLPEKAGPSASLSRSP</sequence>
<dbReference type="PROSITE" id="PS50090">
    <property type="entry name" value="MYB_LIKE"/>
    <property type="match status" value="1"/>
</dbReference>
<dbReference type="AlphaFoldDB" id="A0AAQ3QL18"/>